<evidence type="ECO:0000313" key="16">
    <source>
        <dbReference type="Proteomes" id="UP000019335"/>
    </source>
</evidence>
<evidence type="ECO:0000256" key="5">
    <source>
        <dbReference type="ARBA" id="ARBA00011668"/>
    </source>
</evidence>
<evidence type="ECO:0000256" key="1">
    <source>
        <dbReference type="ARBA" id="ARBA00000598"/>
    </source>
</evidence>
<reference evidence="15 16" key="1">
    <citation type="journal article" date="2014" name="Mol. Plant">
        <title>Chromosome Scale Genome Assembly and Transcriptome Profiling of Nannochloropsis gaditana in Nitrogen Depletion.</title>
        <authorList>
            <person name="Corteggiani Carpinelli E."/>
            <person name="Telatin A."/>
            <person name="Vitulo N."/>
            <person name="Forcato C."/>
            <person name="D'Angelo M."/>
            <person name="Schiavon R."/>
            <person name="Vezzi A."/>
            <person name="Giacometti G.M."/>
            <person name="Morosinotto T."/>
            <person name="Valle G."/>
        </authorList>
    </citation>
    <scope>NUCLEOTIDE SEQUENCE [LARGE SCALE GENOMIC DNA]</scope>
    <source>
        <strain evidence="15 16">B-31</strain>
    </source>
</reference>
<dbReference type="PROSITE" id="PS00163">
    <property type="entry name" value="FUMARATE_LYASES"/>
    <property type="match status" value="1"/>
</dbReference>
<evidence type="ECO:0000256" key="2">
    <source>
        <dbReference type="ARBA" id="ARBA00004706"/>
    </source>
</evidence>
<dbReference type="OrthoDB" id="406045at2759"/>
<proteinExistence type="inferred from homology"/>
<comment type="pathway">
    <text evidence="3 12">Purine metabolism; AMP biosynthesis via de novo pathway; AMP from IMP: step 2/2.</text>
</comment>
<dbReference type="InterPro" id="IPR020557">
    <property type="entry name" value="Fumarate_lyase_CS"/>
</dbReference>
<evidence type="ECO:0000256" key="3">
    <source>
        <dbReference type="ARBA" id="ARBA00004734"/>
    </source>
</evidence>
<keyword evidence="9 12" id="KW-0456">Lyase</keyword>
<evidence type="ECO:0000256" key="4">
    <source>
        <dbReference type="ARBA" id="ARBA00008273"/>
    </source>
</evidence>
<dbReference type="InterPro" id="IPR000362">
    <property type="entry name" value="Fumarate_lyase_fam"/>
</dbReference>
<dbReference type="UniPathway" id="UPA00075">
    <property type="reaction ID" value="UER00336"/>
</dbReference>
<evidence type="ECO:0000256" key="7">
    <source>
        <dbReference type="ARBA" id="ARBA00017058"/>
    </source>
</evidence>
<dbReference type="PANTHER" id="PTHR43172">
    <property type="entry name" value="ADENYLOSUCCINATE LYASE"/>
    <property type="match status" value="1"/>
</dbReference>
<dbReference type="PRINTS" id="PR00149">
    <property type="entry name" value="FUMRATELYASE"/>
</dbReference>
<organism evidence="15 16">
    <name type="scientific">Nannochloropsis gaditana</name>
    <dbReference type="NCBI Taxonomy" id="72520"/>
    <lineage>
        <taxon>Eukaryota</taxon>
        <taxon>Sar</taxon>
        <taxon>Stramenopiles</taxon>
        <taxon>Ochrophyta</taxon>
        <taxon>Eustigmatophyceae</taxon>
        <taxon>Eustigmatales</taxon>
        <taxon>Monodopsidaceae</taxon>
        <taxon>Nannochloropsis</taxon>
    </lineage>
</organism>
<dbReference type="EC" id="4.3.2.2" evidence="6 12"/>
<evidence type="ECO:0000259" key="14">
    <source>
        <dbReference type="SMART" id="SM00998"/>
    </source>
</evidence>
<comment type="catalytic activity">
    <reaction evidence="11 12">
        <text>N(6)-(1,2-dicarboxyethyl)-AMP = fumarate + AMP</text>
        <dbReference type="Rhea" id="RHEA:16853"/>
        <dbReference type="ChEBI" id="CHEBI:29806"/>
        <dbReference type="ChEBI" id="CHEBI:57567"/>
        <dbReference type="ChEBI" id="CHEBI:456215"/>
        <dbReference type="EC" id="4.3.2.2"/>
    </reaction>
</comment>
<dbReference type="SUPFAM" id="SSF48557">
    <property type="entry name" value="L-aspartase-like"/>
    <property type="match status" value="1"/>
</dbReference>
<feature type="coiled-coil region" evidence="13">
    <location>
        <begin position="180"/>
        <end position="207"/>
    </location>
</feature>
<comment type="similarity">
    <text evidence="4 12">Belongs to the lyase 1 family. Adenylosuccinate lyase subfamily.</text>
</comment>
<comment type="subunit">
    <text evidence="5">Homotetramer. Residues from neighboring subunits contribute catalytic and substrate-binding residues to each active site.</text>
</comment>
<comment type="caution">
    <text evidence="15">The sequence shown here is derived from an EMBL/GenBank/DDBJ whole genome shotgun (WGS) entry which is preliminary data.</text>
</comment>
<keyword evidence="8 12" id="KW-0658">Purine biosynthesis</keyword>
<evidence type="ECO:0000256" key="9">
    <source>
        <dbReference type="ARBA" id="ARBA00023239"/>
    </source>
</evidence>
<evidence type="ECO:0000256" key="11">
    <source>
        <dbReference type="ARBA" id="ARBA00047513"/>
    </source>
</evidence>
<dbReference type="Gene3D" id="1.20.200.10">
    <property type="entry name" value="Fumarase/aspartase (Central domain)"/>
    <property type="match status" value="1"/>
</dbReference>
<dbReference type="NCBIfam" id="TIGR00928">
    <property type="entry name" value="purB"/>
    <property type="match status" value="1"/>
</dbReference>
<keyword evidence="13" id="KW-0175">Coiled coil</keyword>
<dbReference type="GO" id="GO:0004018">
    <property type="term" value="F:N6-(1,2-dicarboxyethyl)AMP AMP-lyase (fumarate-forming) activity"/>
    <property type="evidence" value="ECO:0007669"/>
    <property type="project" value="InterPro"/>
</dbReference>
<sequence>MLKLPIANCANSCEYRMGDLTNDVLTGISSFNRDHCRRLTTPTGASNPRCFDSARLAPTMSRDELVRETRMYEHPLVKRYATREMSYIWSPEKKFSTWRRLWIALAKAEQELGIPITDEQIAQMEEHIMDIDFDRAEEKEAETRHDVMAHVYTFGECCPAAQGIIHMGATSCFVGDNTDIVQLKEGMELLQRKIVKLLDQMKTFALEHRAHATLGFTHYQAAQLTTVGKRMTLYMQDFLMDLEHLDREMEDLPLRGLKGTTGTQATFLELFGGDHAKVKECNRKVCEYMGFKKWIAVSGQTYTRKIDYHILSILSGVAQSAYKMCGDIRLLANLKEIEEPFGKDQIGSSAMAYKRNPMRSERVCSLARYVMSLPAAAAQTHATQWFERTLDDSSIRRIILPEAFLAVDVILNIVANITDGLQVWPQVIRAHVMAELPFMATEKILMACCKKGGDRQVLHHAIRAHSMEAGKVVKAEGKANDLLERVRLDPLFAAIHEELEDLVDPMLFVGRAPEQVDEFMVSEIVPMLNKHHKLLMIDNQDGVSV</sequence>
<dbReference type="Gene3D" id="1.10.40.30">
    <property type="entry name" value="Fumarase/aspartase (C-terminal domain)"/>
    <property type="match status" value="1"/>
</dbReference>
<comment type="pathway">
    <text evidence="2 12">Purine metabolism; IMP biosynthesis via de novo pathway; 5-amino-1-(5-phospho-D-ribosyl)imidazole-4-carboxamide from 5-amino-1-(5-phospho-D-ribosyl)imidazole-4-carboxylate: step 2/2.</text>
</comment>
<dbReference type="Pfam" id="PF10397">
    <property type="entry name" value="ADSL_C"/>
    <property type="match status" value="1"/>
</dbReference>
<name>W7TJC3_9STRA</name>
<dbReference type="UniPathway" id="UPA00074">
    <property type="reaction ID" value="UER00132"/>
</dbReference>
<dbReference type="CDD" id="cd03302">
    <property type="entry name" value="Adenylsuccinate_lyase_2"/>
    <property type="match status" value="1"/>
</dbReference>
<dbReference type="GO" id="GO:0044208">
    <property type="term" value="P:'de novo' AMP biosynthetic process"/>
    <property type="evidence" value="ECO:0007669"/>
    <property type="project" value="UniProtKB-UniPathway"/>
</dbReference>
<evidence type="ECO:0000256" key="13">
    <source>
        <dbReference type="SAM" id="Coils"/>
    </source>
</evidence>
<dbReference type="GO" id="GO:0006189">
    <property type="term" value="P:'de novo' IMP biosynthetic process"/>
    <property type="evidence" value="ECO:0007669"/>
    <property type="project" value="UniProtKB-UniPathway"/>
</dbReference>
<evidence type="ECO:0000256" key="10">
    <source>
        <dbReference type="ARBA" id="ARBA00030717"/>
    </source>
</evidence>
<accession>W7TJC3</accession>
<dbReference type="InterPro" id="IPR004769">
    <property type="entry name" value="Pur_lyase"/>
</dbReference>
<protein>
    <recommendedName>
        <fullName evidence="7 12">Adenylosuccinate lyase</fullName>
        <shortName evidence="12">ASL</shortName>
        <ecNumber evidence="6 12">4.3.2.2</ecNumber>
    </recommendedName>
    <alternativeName>
        <fullName evidence="10 12">Adenylosuccinase</fullName>
    </alternativeName>
</protein>
<dbReference type="Gene3D" id="1.10.275.60">
    <property type="match status" value="1"/>
</dbReference>
<dbReference type="AlphaFoldDB" id="W7TJC3"/>
<evidence type="ECO:0000256" key="8">
    <source>
        <dbReference type="ARBA" id="ARBA00022755"/>
    </source>
</evidence>
<comment type="catalytic activity">
    <reaction evidence="1 12">
        <text>(2S)-2-[5-amino-1-(5-phospho-beta-D-ribosyl)imidazole-4-carboxamido]succinate = 5-amino-1-(5-phospho-beta-D-ribosyl)imidazole-4-carboxamide + fumarate</text>
        <dbReference type="Rhea" id="RHEA:23920"/>
        <dbReference type="ChEBI" id="CHEBI:29806"/>
        <dbReference type="ChEBI" id="CHEBI:58443"/>
        <dbReference type="ChEBI" id="CHEBI:58475"/>
        <dbReference type="EC" id="4.3.2.2"/>
    </reaction>
</comment>
<dbReference type="InterPro" id="IPR008948">
    <property type="entry name" value="L-Aspartase-like"/>
</dbReference>
<evidence type="ECO:0000256" key="6">
    <source>
        <dbReference type="ARBA" id="ARBA00012339"/>
    </source>
</evidence>
<dbReference type="EMBL" id="AZIL01000517">
    <property type="protein sequence ID" value="EWM27165.1"/>
    <property type="molecule type" value="Genomic_DNA"/>
</dbReference>
<evidence type="ECO:0000256" key="12">
    <source>
        <dbReference type="RuleBase" id="RU361172"/>
    </source>
</evidence>
<feature type="domain" description="Adenylosuccinate lyase C-terminal" evidence="14">
    <location>
        <begin position="436"/>
        <end position="520"/>
    </location>
</feature>
<dbReference type="Proteomes" id="UP000019335">
    <property type="component" value="Chromosome 7"/>
</dbReference>
<dbReference type="SMART" id="SM00998">
    <property type="entry name" value="ADSL_C"/>
    <property type="match status" value="1"/>
</dbReference>
<keyword evidence="16" id="KW-1185">Reference proteome</keyword>
<dbReference type="InterPro" id="IPR019468">
    <property type="entry name" value="AdenyloSucc_lyase_C"/>
</dbReference>
<gene>
    <name evidence="15" type="ORF">Naga_100010g59</name>
</gene>
<dbReference type="InterPro" id="IPR022761">
    <property type="entry name" value="Fumarate_lyase_N"/>
</dbReference>
<dbReference type="GO" id="GO:0005829">
    <property type="term" value="C:cytosol"/>
    <property type="evidence" value="ECO:0007669"/>
    <property type="project" value="TreeGrafter"/>
</dbReference>
<evidence type="ECO:0000313" key="15">
    <source>
        <dbReference type="EMBL" id="EWM27165.1"/>
    </source>
</evidence>
<dbReference type="PANTHER" id="PTHR43172:SF1">
    <property type="entry name" value="ADENYLOSUCCINATE LYASE"/>
    <property type="match status" value="1"/>
</dbReference>
<dbReference type="GO" id="GO:0070626">
    <property type="term" value="F:(S)-2-(5-amino-1-(5-phospho-D-ribosyl)imidazole-4-carboxamido) succinate lyase (fumarate-forming) activity"/>
    <property type="evidence" value="ECO:0007669"/>
    <property type="project" value="TreeGrafter"/>
</dbReference>
<dbReference type="FunFam" id="1.10.275.60:FF:000001">
    <property type="entry name" value="Adenylosuccinate lyase"/>
    <property type="match status" value="1"/>
</dbReference>
<dbReference type="Pfam" id="PF00206">
    <property type="entry name" value="Lyase_1"/>
    <property type="match status" value="1"/>
</dbReference>